<reference evidence="2 3" key="1">
    <citation type="submission" date="2024-04" db="EMBL/GenBank/DDBJ databases">
        <authorList>
            <person name="Waldvogel A.-M."/>
            <person name="Schoenle A."/>
        </authorList>
    </citation>
    <scope>NUCLEOTIDE SEQUENCE [LARGE SCALE GENOMIC DNA]</scope>
</reference>
<keyword evidence="3" id="KW-1185">Reference proteome</keyword>
<name>A0AAV2JV43_KNICA</name>
<dbReference type="AlphaFoldDB" id="A0AAV2JV43"/>
<feature type="compositionally biased region" description="Basic and acidic residues" evidence="1">
    <location>
        <begin position="134"/>
        <end position="146"/>
    </location>
</feature>
<evidence type="ECO:0000256" key="1">
    <source>
        <dbReference type="SAM" id="MobiDB-lite"/>
    </source>
</evidence>
<gene>
    <name evidence="2" type="ORF">KC01_LOCUS11327</name>
</gene>
<evidence type="ECO:0000313" key="2">
    <source>
        <dbReference type="EMBL" id="CAL1580495.1"/>
    </source>
</evidence>
<proteinExistence type="predicted"/>
<accession>A0AAV2JV43</accession>
<feature type="region of interest" description="Disordered" evidence="1">
    <location>
        <begin position="90"/>
        <end position="159"/>
    </location>
</feature>
<organism evidence="2 3">
    <name type="scientific">Knipowitschia caucasica</name>
    <name type="common">Caucasian dwarf goby</name>
    <name type="synonym">Pomatoschistus caucasicus</name>
    <dbReference type="NCBI Taxonomy" id="637954"/>
    <lineage>
        <taxon>Eukaryota</taxon>
        <taxon>Metazoa</taxon>
        <taxon>Chordata</taxon>
        <taxon>Craniata</taxon>
        <taxon>Vertebrata</taxon>
        <taxon>Euteleostomi</taxon>
        <taxon>Actinopterygii</taxon>
        <taxon>Neopterygii</taxon>
        <taxon>Teleostei</taxon>
        <taxon>Neoteleostei</taxon>
        <taxon>Acanthomorphata</taxon>
        <taxon>Gobiaria</taxon>
        <taxon>Gobiiformes</taxon>
        <taxon>Gobioidei</taxon>
        <taxon>Gobiidae</taxon>
        <taxon>Gobiinae</taxon>
        <taxon>Knipowitschia</taxon>
    </lineage>
</organism>
<evidence type="ECO:0000313" key="3">
    <source>
        <dbReference type="Proteomes" id="UP001497482"/>
    </source>
</evidence>
<sequence length="209" mass="22547">MIHNHREAAPHKALNSLGTAYSLWAQAAAVRVDVGVSAVSGARRGGDHSLQVSLCSLPALRSTGAWSLFHWDGHQKGTGTRLHACVKTRLSESGPESAAKQQQEEKEKTKEASQSEAPPNPPELPAAVGHSTPAHKEQDHPEEDLVSHQSSSSRVSRSPLRAVKKVKIMSCKIALLDGSEFTVNVEVRKASEILSALPHSRKSSVLNYF</sequence>
<dbReference type="Proteomes" id="UP001497482">
    <property type="component" value="Chromosome 14"/>
</dbReference>
<protein>
    <submittedName>
        <fullName evidence="2">Uncharacterized protein</fullName>
    </submittedName>
</protein>
<dbReference type="EMBL" id="OZ035836">
    <property type="protein sequence ID" value="CAL1580495.1"/>
    <property type="molecule type" value="Genomic_DNA"/>
</dbReference>
<feature type="compositionally biased region" description="Basic and acidic residues" evidence="1">
    <location>
        <begin position="102"/>
        <end position="113"/>
    </location>
</feature>
<feature type="compositionally biased region" description="Low complexity" evidence="1">
    <location>
        <begin position="147"/>
        <end position="158"/>
    </location>
</feature>